<feature type="transmembrane region" description="Helical" evidence="11">
    <location>
        <begin position="40"/>
        <end position="59"/>
    </location>
</feature>
<evidence type="ECO:0000256" key="2">
    <source>
        <dbReference type="ARBA" id="ARBA00009848"/>
    </source>
</evidence>
<keyword evidence="6" id="KW-0406">Ion transport</keyword>
<reference evidence="13" key="1">
    <citation type="submission" date="2022-10" db="EMBL/GenBank/DDBJ databases">
        <authorList>
            <person name="Chen Y."/>
            <person name="Dougan E. K."/>
            <person name="Chan C."/>
            <person name="Rhodes N."/>
            <person name="Thang M."/>
        </authorList>
    </citation>
    <scope>NUCLEOTIDE SEQUENCE</scope>
</reference>
<dbReference type="GO" id="GO:0016020">
    <property type="term" value="C:membrane"/>
    <property type="evidence" value="ECO:0007669"/>
    <property type="project" value="TreeGrafter"/>
</dbReference>
<dbReference type="EMBL" id="CAMXCT030001007">
    <property type="protein sequence ID" value="CAL4772979.1"/>
    <property type="molecule type" value="Genomic_DNA"/>
</dbReference>
<evidence type="ECO:0000256" key="5">
    <source>
        <dbReference type="ARBA" id="ARBA00022989"/>
    </source>
</evidence>
<evidence type="ECO:0000256" key="9">
    <source>
        <dbReference type="ARBA" id="ARBA00023303"/>
    </source>
</evidence>
<dbReference type="AlphaFoldDB" id="A0A9P1C535"/>
<keyword evidence="5 11" id="KW-1133">Transmembrane helix</keyword>
<dbReference type="InterPro" id="IPR059116">
    <property type="entry name" value="P2X_receptor"/>
</dbReference>
<dbReference type="Proteomes" id="UP001152797">
    <property type="component" value="Unassembled WGS sequence"/>
</dbReference>
<comment type="subcellular location">
    <subcellularLocation>
        <location evidence="1">Endomembrane system</location>
    </subcellularLocation>
</comment>
<dbReference type="Gene3D" id="1.10.287.940">
    <property type="entry name" value="atp-gated p2x4 ion channel"/>
    <property type="match status" value="1"/>
</dbReference>
<evidence type="ECO:0000259" key="12">
    <source>
        <dbReference type="Pfam" id="PF02037"/>
    </source>
</evidence>
<evidence type="ECO:0000256" key="4">
    <source>
        <dbReference type="ARBA" id="ARBA00022692"/>
    </source>
</evidence>
<comment type="similarity">
    <text evidence="2">Belongs to the P2X receptor family.</text>
</comment>
<keyword evidence="4 11" id="KW-0812">Transmembrane</keyword>
<evidence type="ECO:0000313" key="15">
    <source>
        <dbReference type="EMBL" id="CAL4772979.1"/>
    </source>
</evidence>
<dbReference type="OrthoDB" id="421192at2759"/>
<evidence type="ECO:0000256" key="3">
    <source>
        <dbReference type="ARBA" id="ARBA00022448"/>
    </source>
</evidence>
<dbReference type="InterPro" id="IPR003034">
    <property type="entry name" value="SAP_dom"/>
</dbReference>
<keyword evidence="7 11" id="KW-0472">Membrane</keyword>
<evidence type="ECO:0000256" key="7">
    <source>
        <dbReference type="ARBA" id="ARBA00023136"/>
    </source>
</evidence>
<keyword evidence="15" id="KW-0675">Receptor</keyword>
<accession>A0A9P1C535</accession>
<dbReference type="PANTHER" id="PTHR10125">
    <property type="entry name" value="P2X PURINOCEPTOR"/>
    <property type="match status" value="1"/>
</dbReference>
<proteinExistence type="inferred from homology"/>
<feature type="transmembrane region" description="Helical" evidence="11">
    <location>
        <begin position="383"/>
        <end position="405"/>
    </location>
</feature>
<organism evidence="13">
    <name type="scientific">Cladocopium goreaui</name>
    <dbReference type="NCBI Taxonomy" id="2562237"/>
    <lineage>
        <taxon>Eukaryota</taxon>
        <taxon>Sar</taxon>
        <taxon>Alveolata</taxon>
        <taxon>Dinophyceae</taxon>
        <taxon>Suessiales</taxon>
        <taxon>Symbiodiniaceae</taxon>
        <taxon>Cladocopium</taxon>
    </lineage>
</organism>
<sequence length="503" mass="55077">MASRCCRRCCPSTICGVDVSDLFAYSTTKYIKIRDARLGLLHYGLMFLIVVYILVYQLIGKLGYLKFNDAQNTVRLTLQEPTQNCNPNDADCKDSFSSLSSLPYCCAQNSSCSFNADGSCSCDYRTSFKDYNCTWLSGSDASVTRESSIVVATFVHEYTQLLNSTCFSSYPSAANACDHLWVADGEASVFAADVESFTLLIDHSVTSPKSGLATTSRQMQGMLFVGDNGNDDSSAKAIKDALCQSSGNAVTAPEGGSSTNKSPCYIPPSTAVGLDYFSIGTLLQATGVTLEGESYPGSGHSARYEGLTINLLIDYSNSKDWHGLQTNISYLYKPSVVPQSTFKTTSLSPMSLNGSKRLKKDIHGVLFEVRPSGQLAVFDFTQLLLQLTTSLTLLALSTVGVNILAQYVLRYRHYYSEALYDRTADFDNISFLEAQPDEALRKELRDRNLPTTGTRERMILRLMEYGYRPGSSRSTSRASMEPYMEPAMASARQPFVPSAPAGP</sequence>
<evidence type="ECO:0000256" key="6">
    <source>
        <dbReference type="ARBA" id="ARBA00023065"/>
    </source>
</evidence>
<reference evidence="14" key="2">
    <citation type="submission" date="2024-04" db="EMBL/GenBank/DDBJ databases">
        <authorList>
            <person name="Chen Y."/>
            <person name="Shah S."/>
            <person name="Dougan E. K."/>
            <person name="Thang M."/>
            <person name="Chan C."/>
        </authorList>
    </citation>
    <scope>NUCLEOTIDE SEQUENCE [LARGE SCALE GENOMIC DNA]</scope>
</reference>
<evidence type="ECO:0000256" key="1">
    <source>
        <dbReference type="ARBA" id="ARBA00004308"/>
    </source>
</evidence>
<evidence type="ECO:0000313" key="16">
    <source>
        <dbReference type="Proteomes" id="UP001152797"/>
    </source>
</evidence>
<feature type="region of interest" description="Disordered" evidence="10">
    <location>
        <begin position="469"/>
        <end position="503"/>
    </location>
</feature>
<protein>
    <submittedName>
        <fullName evidence="15">P2X receptor A</fullName>
    </submittedName>
</protein>
<dbReference type="GO" id="GO:0070588">
    <property type="term" value="P:calcium ion transmembrane transport"/>
    <property type="evidence" value="ECO:0007669"/>
    <property type="project" value="TreeGrafter"/>
</dbReference>
<keyword evidence="3" id="KW-0813">Transport</keyword>
<dbReference type="GO" id="GO:0015267">
    <property type="term" value="F:channel activity"/>
    <property type="evidence" value="ECO:0007669"/>
    <property type="project" value="UniProtKB-ARBA"/>
</dbReference>
<name>A0A9P1C535_9DINO</name>
<evidence type="ECO:0000256" key="8">
    <source>
        <dbReference type="ARBA" id="ARBA00023286"/>
    </source>
</evidence>
<dbReference type="GO" id="GO:0012505">
    <property type="term" value="C:endomembrane system"/>
    <property type="evidence" value="ECO:0007669"/>
    <property type="project" value="UniProtKB-SubCell"/>
</dbReference>
<dbReference type="GO" id="GO:0007165">
    <property type="term" value="P:signal transduction"/>
    <property type="evidence" value="ECO:0007669"/>
    <property type="project" value="UniProtKB-ARBA"/>
</dbReference>
<dbReference type="Pfam" id="PF02037">
    <property type="entry name" value="SAP"/>
    <property type="match status" value="1"/>
</dbReference>
<dbReference type="PANTHER" id="PTHR10125:SF31">
    <property type="entry name" value="P2X RECEPTOR E"/>
    <property type="match status" value="1"/>
</dbReference>
<keyword evidence="16" id="KW-1185">Reference proteome</keyword>
<keyword evidence="9" id="KW-0407">Ion channel</keyword>
<evidence type="ECO:0000313" key="14">
    <source>
        <dbReference type="EMBL" id="CAL1139042.1"/>
    </source>
</evidence>
<comment type="caution">
    <text evidence="13">The sequence shown here is derived from an EMBL/GenBank/DDBJ whole genome shotgun (WGS) entry which is preliminary data.</text>
</comment>
<feature type="domain" description="SAP" evidence="12">
    <location>
        <begin position="440"/>
        <end position="465"/>
    </location>
</feature>
<dbReference type="EMBL" id="CAMXCT020001007">
    <property type="protein sequence ID" value="CAL1139042.1"/>
    <property type="molecule type" value="Genomic_DNA"/>
</dbReference>
<gene>
    <name evidence="13" type="ORF">C1SCF055_LOCUS13092</name>
</gene>
<evidence type="ECO:0000256" key="11">
    <source>
        <dbReference type="SAM" id="Phobius"/>
    </source>
</evidence>
<evidence type="ECO:0000256" key="10">
    <source>
        <dbReference type="SAM" id="MobiDB-lite"/>
    </source>
</evidence>
<keyword evidence="8" id="KW-1071">Ligand-gated ion channel</keyword>
<evidence type="ECO:0000313" key="13">
    <source>
        <dbReference type="EMBL" id="CAI3985667.1"/>
    </source>
</evidence>
<dbReference type="EMBL" id="CAMXCT010001007">
    <property type="protein sequence ID" value="CAI3985667.1"/>
    <property type="molecule type" value="Genomic_DNA"/>
</dbReference>